<dbReference type="SFLD" id="SFLDG01065">
    <property type="entry name" value="anaerobic_coproporphyrinogen-I"/>
    <property type="match status" value="1"/>
</dbReference>
<dbReference type="NCBIfam" id="TIGR00539">
    <property type="entry name" value="hemN_rel"/>
    <property type="match status" value="1"/>
</dbReference>
<evidence type="ECO:0000313" key="11">
    <source>
        <dbReference type="EMBL" id="MDQ0202962.1"/>
    </source>
</evidence>
<evidence type="ECO:0000256" key="2">
    <source>
        <dbReference type="ARBA" id="ARBA00017228"/>
    </source>
</evidence>
<dbReference type="SMART" id="SM00729">
    <property type="entry name" value="Elp3"/>
    <property type="match status" value="1"/>
</dbReference>
<dbReference type="SFLD" id="SFLDS00029">
    <property type="entry name" value="Radical_SAM"/>
    <property type="match status" value="1"/>
</dbReference>
<dbReference type="CDD" id="cd01335">
    <property type="entry name" value="Radical_SAM"/>
    <property type="match status" value="1"/>
</dbReference>
<dbReference type="Pfam" id="PF06969">
    <property type="entry name" value="HemN_C"/>
    <property type="match status" value="1"/>
</dbReference>
<dbReference type="InterPro" id="IPR007197">
    <property type="entry name" value="rSAM"/>
</dbReference>
<organism evidence="11 12">
    <name type="scientific">Pectinatus haikarae</name>
    <dbReference type="NCBI Taxonomy" id="349096"/>
    <lineage>
        <taxon>Bacteria</taxon>
        <taxon>Bacillati</taxon>
        <taxon>Bacillota</taxon>
        <taxon>Negativicutes</taxon>
        <taxon>Selenomonadales</taxon>
        <taxon>Selenomonadaceae</taxon>
        <taxon>Pectinatus</taxon>
    </lineage>
</organism>
<evidence type="ECO:0000256" key="5">
    <source>
        <dbReference type="ARBA" id="ARBA00022723"/>
    </source>
</evidence>
<dbReference type="RefSeq" id="WP_307222924.1">
    <property type="nucleotide sequence ID" value="NZ_CP116940.1"/>
</dbReference>
<name>A0ABT9Y6W5_9FIRM</name>
<dbReference type="InterPro" id="IPR034505">
    <property type="entry name" value="Coproporphyrinogen-III_oxidase"/>
</dbReference>
<accession>A0ABT9Y6W5</accession>
<dbReference type="InterPro" id="IPR013785">
    <property type="entry name" value="Aldolase_TIM"/>
</dbReference>
<comment type="similarity">
    <text evidence="1">Belongs to the anaerobic coproporphyrinogen-III oxidase family. HemW subfamily.</text>
</comment>
<dbReference type="InterPro" id="IPR010723">
    <property type="entry name" value="HemN_C"/>
</dbReference>
<keyword evidence="9" id="KW-0963">Cytoplasm</keyword>
<keyword evidence="7 9" id="KW-0411">Iron-sulfur</keyword>
<evidence type="ECO:0000256" key="3">
    <source>
        <dbReference type="ARBA" id="ARBA00022617"/>
    </source>
</evidence>
<keyword evidence="4 9" id="KW-0949">S-adenosyl-L-methionine</keyword>
<comment type="subcellular location">
    <subcellularLocation>
        <location evidence="9">Cytoplasm</location>
    </subcellularLocation>
</comment>
<evidence type="ECO:0000313" key="12">
    <source>
        <dbReference type="Proteomes" id="UP001239167"/>
    </source>
</evidence>
<keyword evidence="12" id="KW-1185">Reference proteome</keyword>
<dbReference type="InterPro" id="IPR006638">
    <property type="entry name" value="Elp3/MiaA/NifB-like_rSAM"/>
</dbReference>
<keyword evidence="8 9" id="KW-0143">Chaperone</keyword>
<evidence type="ECO:0000256" key="8">
    <source>
        <dbReference type="ARBA" id="ARBA00023186"/>
    </source>
</evidence>
<dbReference type="SFLD" id="SFLDF00562">
    <property type="entry name" value="HemN-like__clustered_with_heat"/>
    <property type="match status" value="1"/>
</dbReference>
<dbReference type="InterPro" id="IPR058240">
    <property type="entry name" value="rSAM_sf"/>
</dbReference>
<keyword evidence="11" id="KW-0560">Oxidoreductase</keyword>
<evidence type="ECO:0000256" key="6">
    <source>
        <dbReference type="ARBA" id="ARBA00023004"/>
    </source>
</evidence>
<evidence type="ECO:0000256" key="4">
    <source>
        <dbReference type="ARBA" id="ARBA00022691"/>
    </source>
</evidence>
<comment type="function">
    <text evidence="9">Probably acts as a heme chaperone, transferring heme to an unknown acceptor. Binds one molecule of heme per monomer, possibly covalently. Binds 1 [4Fe-4S] cluster. The cluster is coordinated with 3 cysteines and an exchangeable S-adenosyl-L-methionine.</text>
</comment>
<sequence length="376" mass="42675">MISVYIHIPFCLAKCLYCDFPSTAAEKNIYHKYISALRQEIKLKHQQLGSLFVDTVYFGGGTPSLLPAEYITEILTALNSLFYICADAEITLEANPGTVNLPKLAALKQSGVNRLSFGVQSTQNILLKNLGRIHTFEDAKKAVNAAKKADFSNISLDLMYGLPHQTLVMLQESTNWILHQNIQHVSIYGLQVEDGTPFAEMQKAGTLHLPDEDAVETMYDYVTDILPHYGFHRYEIANFAKKGFESRHNTGYWQDKPYIGLGCAAHSYYNSKRTYNTHDLYEYIRSCNNGIIPVFTEEIIDSKAWMEEFSFLALRTAQGINKNSFQENFHRDIHTVYGKNITELLSQKLLAENTTHLFLTPLGMKLGNAVFEKFLL</sequence>
<feature type="domain" description="Radical SAM core" evidence="10">
    <location>
        <begin position="1"/>
        <end position="232"/>
    </location>
</feature>
<dbReference type="Pfam" id="PF04055">
    <property type="entry name" value="Radical_SAM"/>
    <property type="match status" value="1"/>
</dbReference>
<dbReference type="GO" id="GO:0051989">
    <property type="term" value="F:coproporphyrinogen dehydrogenase activity"/>
    <property type="evidence" value="ECO:0007669"/>
    <property type="project" value="UniProtKB-EC"/>
</dbReference>
<reference evidence="11 12" key="1">
    <citation type="submission" date="2023-07" db="EMBL/GenBank/DDBJ databases">
        <title>Genomic Encyclopedia of Type Strains, Phase IV (KMG-IV): sequencing the most valuable type-strain genomes for metagenomic binning, comparative biology and taxonomic classification.</title>
        <authorList>
            <person name="Goeker M."/>
        </authorList>
    </citation>
    <scope>NUCLEOTIDE SEQUENCE [LARGE SCALE GENOMIC DNA]</scope>
    <source>
        <strain evidence="11 12">DSM 16980</strain>
    </source>
</reference>
<dbReference type="PANTHER" id="PTHR13932">
    <property type="entry name" value="COPROPORPHYRINIGEN III OXIDASE"/>
    <property type="match status" value="1"/>
</dbReference>
<evidence type="ECO:0000256" key="7">
    <source>
        <dbReference type="ARBA" id="ARBA00023014"/>
    </source>
</evidence>
<proteinExistence type="inferred from homology"/>
<keyword evidence="3 9" id="KW-0349">Heme</keyword>
<keyword evidence="6 9" id="KW-0408">Iron</keyword>
<dbReference type="SFLD" id="SFLDF00288">
    <property type="entry name" value="HemN-like__clustered_with_nucl"/>
    <property type="match status" value="1"/>
</dbReference>
<dbReference type="SFLD" id="SFLDG01082">
    <property type="entry name" value="B12-binding_domain_containing"/>
    <property type="match status" value="1"/>
</dbReference>
<keyword evidence="5 9" id="KW-0479">Metal-binding</keyword>
<comment type="caution">
    <text evidence="11">The sequence shown here is derived from an EMBL/GenBank/DDBJ whole genome shotgun (WGS) entry which is preliminary data.</text>
</comment>
<dbReference type="PROSITE" id="PS51918">
    <property type="entry name" value="RADICAL_SAM"/>
    <property type="match status" value="1"/>
</dbReference>
<dbReference type="Proteomes" id="UP001239167">
    <property type="component" value="Unassembled WGS sequence"/>
</dbReference>
<evidence type="ECO:0000256" key="1">
    <source>
        <dbReference type="ARBA" id="ARBA00006100"/>
    </source>
</evidence>
<keyword evidence="9" id="KW-0004">4Fe-4S</keyword>
<gene>
    <name evidence="11" type="ORF">J2S01_000658</name>
</gene>
<dbReference type="EMBL" id="JAUSUE010000003">
    <property type="protein sequence ID" value="MDQ0202962.1"/>
    <property type="molecule type" value="Genomic_DNA"/>
</dbReference>
<dbReference type="Gene3D" id="3.20.20.70">
    <property type="entry name" value="Aldolase class I"/>
    <property type="match status" value="1"/>
</dbReference>
<dbReference type="PANTHER" id="PTHR13932:SF5">
    <property type="entry name" value="RADICAL S-ADENOSYL METHIONINE DOMAIN-CONTAINING PROTEIN 1, MITOCHONDRIAL"/>
    <property type="match status" value="1"/>
</dbReference>
<dbReference type="SUPFAM" id="SSF102114">
    <property type="entry name" value="Radical SAM enzymes"/>
    <property type="match status" value="1"/>
</dbReference>
<evidence type="ECO:0000259" key="10">
    <source>
        <dbReference type="PROSITE" id="PS51918"/>
    </source>
</evidence>
<protein>
    <recommendedName>
        <fullName evidence="2 9">Heme chaperone HemW</fullName>
    </recommendedName>
</protein>
<dbReference type="InterPro" id="IPR004559">
    <property type="entry name" value="HemW-like"/>
</dbReference>
<evidence type="ECO:0000256" key="9">
    <source>
        <dbReference type="RuleBase" id="RU364116"/>
    </source>
</evidence>